<keyword evidence="5 10" id="KW-0133">Cell shape</keyword>
<dbReference type="InterPro" id="IPR007235">
    <property type="entry name" value="Glyco_trans_28_C"/>
</dbReference>
<dbReference type="EMBL" id="JANUAU010000005">
    <property type="protein sequence ID" value="MCS3677754.1"/>
    <property type="molecule type" value="Genomic_DNA"/>
</dbReference>
<evidence type="ECO:0000256" key="8">
    <source>
        <dbReference type="ARBA" id="ARBA00023306"/>
    </source>
</evidence>
<feature type="domain" description="Glycosyl transferase family 28 C-terminal" evidence="12">
    <location>
        <begin position="193"/>
        <end position="355"/>
    </location>
</feature>
<keyword evidence="4 10" id="KW-0808">Transferase</keyword>
<dbReference type="SUPFAM" id="SSF53756">
    <property type="entry name" value="UDP-Glycosyltransferase/glycogen phosphorylase"/>
    <property type="match status" value="1"/>
</dbReference>
<reference evidence="13" key="1">
    <citation type="submission" date="2022-08" db="EMBL/GenBank/DDBJ databases">
        <title>Genomic Encyclopedia of Type Strains, Phase V (KMG-V): Genome sequencing to study the core and pangenomes of soil and plant-associated prokaryotes.</title>
        <authorList>
            <person name="Whitman W."/>
        </authorList>
    </citation>
    <scope>NUCLEOTIDE SEQUENCE</scope>
    <source>
        <strain evidence="13">0</strain>
        <strain evidence="14">SP3049</strain>
    </source>
</reference>
<dbReference type="EC" id="2.4.1.227" evidence="10"/>
<sequence length="370" mass="39649">MSTRAPHILMVGGGTGGHVYPAIAIADAVRALRPDAQIVFAGTQDRLEARAVPEAGYALHPITAQGLQRRAVASNLLLPFRVAQGLVQSWRLVGAIEPDVAVGTGGYVAAPVLMAAWLRGRPLLIQEQNAYAGLTNRVLARLALRIHLAFPEAKDWVPAEHAVVSGNPTRQSLRDADPDAARAAFNVPEDGRVLLVMGGSLGSAAINGAIQRILDPLLAEGDVYVVWQTGTRYYDDLTEDLDEHPRLRVVEYIDQMGHAYAAADLAVCRAGALTCSELTVTGTPAVLVPSPNVTADHQTKNARSLERAGAAVWLDEADLDAHLETVLLDLLGNSDRRARMAEAARDRARPDAAETIARDVLALADRYRTN</sequence>
<dbReference type="AlphaFoldDB" id="A0A9X2PZR1"/>
<evidence type="ECO:0000256" key="7">
    <source>
        <dbReference type="ARBA" id="ARBA00023136"/>
    </source>
</evidence>
<comment type="function">
    <text evidence="10">Cell wall formation. Catalyzes the transfer of a GlcNAc subunit on undecaprenyl-pyrophosphoryl-MurNAc-pentapeptide (lipid intermediate I) to form undecaprenyl-pyrophosphoryl-MurNAc-(pentapeptide)GlcNAc (lipid intermediate II).</text>
</comment>
<evidence type="ECO:0000256" key="3">
    <source>
        <dbReference type="ARBA" id="ARBA00022676"/>
    </source>
</evidence>
<comment type="caution">
    <text evidence="13">The sequence shown here is derived from an EMBL/GenBank/DDBJ whole genome shotgun (WGS) entry which is preliminary data.</text>
</comment>
<evidence type="ECO:0000259" key="12">
    <source>
        <dbReference type="Pfam" id="PF04101"/>
    </source>
</evidence>
<evidence type="ECO:0000256" key="9">
    <source>
        <dbReference type="ARBA" id="ARBA00023316"/>
    </source>
</evidence>
<comment type="subcellular location">
    <subcellularLocation>
        <location evidence="10">Cell membrane</location>
        <topology evidence="10">Peripheral membrane protein</topology>
        <orientation evidence="10">Cytoplasmic side</orientation>
    </subcellularLocation>
</comment>
<dbReference type="GO" id="GO:0071555">
    <property type="term" value="P:cell wall organization"/>
    <property type="evidence" value="ECO:0007669"/>
    <property type="project" value="UniProtKB-KW"/>
</dbReference>
<evidence type="ECO:0000256" key="5">
    <source>
        <dbReference type="ARBA" id="ARBA00022960"/>
    </source>
</evidence>
<comment type="similarity">
    <text evidence="10">Belongs to the glycosyltransferase 28 family. MurG subfamily.</text>
</comment>
<evidence type="ECO:0000256" key="2">
    <source>
        <dbReference type="ARBA" id="ARBA00022618"/>
    </source>
</evidence>
<dbReference type="Gene3D" id="3.40.50.2000">
    <property type="entry name" value="Glycogen Phosphorylase B"/>
    <property type="match status" value="2"/>
</dbReference>
<name>A0A9X2PZR1_9BACT</name>
<comment type="caution">
    <text evidence="10">Lacks conserved residue(s) required for the propagation of feature annotation.</text>
</comment>
<evidence type="ECO:0000313" key="15">
    <source>
        <dbReference type="Proteomes" id="UP001155027"/>
    </source>
</evidence>
<keyword evidence="8 10" id="KW-0131">Cell cycle</keyword>
<dbReference type="Pfam" id="PF04101">
    <property type="entry name" value="Glyco_tran_28_C"/>
    <property type="match status" value="1"/>
</dbReference>
<feature type="domain" description="Glycosyltransferase family 28 N-terminal" evidence="11">
    <location>
        <begin position="8"/>
        <end position="146"/>
    </location>
</feature>
<gene>
    <name evidence="10" type="primary">murG</name>
    <name evidence="14" type="ORF">GGP61_001234</name>
    <name evidence="13" type="ORF">GGP71_001682</name>
</gene>
<dbReference type="GO" id="GO:0050511">
    <property type="term" value="F:undecaprenyldiphospho-muramoylpentapeptide beta-N-acetylglucosaminyltransferase activity"/>
    <property type="evidence" value="ECO:0007669"/>
    <property type="project" value="UniProtKB-UniRule"/>
</dbReference>
<evidence type="ECO:0000256" key="6">
    <source>
        <dbReference type="ARBA" id="ARBA00022984"/>
    </source>
</evidence>
<dbReference type="GO" id="GO:0008360">
    <property type="term" value="P:regulation of cell shape"/>
    <property type="evidence" value="ECO:0007669"/>
    <property type="project" value="UniProtKB-KW"/>
</dbReference>
<keyword evidence="1 10" id="KW-1003">Cell membrane</keyword>
<feature type="binding site" evidence="10">
    <location>
        <position position="200"/>
    </location>
    <ligand>
        <name>UDP-N-acetyl-alpha-D-glucosamine</name>
        <dbReference type="ChEBI" id="CHEBI:57705"/>
    </ligand>
</feature>
<feature type="binding site" evidence="10">
    <location>
        <position position="298"/>
    </location>
    <ligand>
        <name>UDP-N-acetyl-alpha-D-glucosamine</name>
        <dbReference type="ChEBI" id="CHEBI:57705"/>
    </ligand>
</feature>
<feature type="binding site" evidence="10">
    <location>
        <position position="170"/>
    </location>
    <ligand>
        <name>UDP-N-acetyl-alpha-D-glucosamine</name>
        <dbReference type="ChEBI" id="CHEBI:57705"/>
    </ligand>
</feature>
<dbReference type="EMBL" id="JANUAE010000003">
    <property type="protein sequence ID" value="MCS3709631.1"/>
    <property type="molecule type" value="Genomic_DNA"/>
</dbReference>
<dbReference type="HAMAP" id="MF_00033">
    <property type="entry name" value="MurG"/>
    <property type="match status" value="1"/>
</dbReference>
<dbReference type="NCBIfam" id="TIGR01133">
    <property type="entry name" value="murG"/>
    <property type="match status" value="1"/>
</dbReference>
<dbReference type="PANTHER" id="PTHR21015:SF22">
    <property type="entry name" value="GLYCOSYLTRANSFERASE"/>
    <property type="match status" value="1"/>
</dbReference>
<comment type="catalytic activity">
    <reaction evidence="10">
        <text>di-trans,octa-cis-undecaprenyl diphospho-N-acetyl-alpha-D-muramoyl-L-alanyl-D-glutamyl-meso-2,6-diaminopimeloyl-D-alanyl-D-alanine + UDP-N-acetyl-alpha-D-glucosamine = di-trans,octa-cis-undecaprenyl diphospho-[N-acetyl-alpha-D-glucosaminyl-(1-&gt;4)]-N-acetyl-alpha-D-muramoyl-L-alanyl-D-glutamyl-meso-2,6-diaminopimeloyl-D-alanyl-D-alanine + UDP + H(+)</text>
        <dbReference type="Rhea" id="RHEA:31227"/>
        <dbReference type="ChEBI" id="CHEBI:15378"/>
        <dbReference type="ChEBI" id="CHEBI:57705"/>
        <dbReference type="ChEBI" id="CHEBI:58223"/>
        <dbReference type="ChEBI" id="CHEBI:61387"/>
        <dbReference type="ChEBI" id="CHEBI:61388"/>
        <dbReference type="EC" id="2.4.1.227"/>
    </reaction>
</comment>
<dbReference type="GO" id="GO:0005886">
    <property type="term" value="C:plasma membrane"/>
    <property type="evidence" value="ECO:0007669"/>
    <property type="project" value="UniProtKB-SubCell"/>
</dbReference>
<protein>
    <recommendedName>
        <fullName evidence="10">UDP-N-acetylglucosamine--N-acetylmuramyl-(pentapeptide) pyrophosphoryl-undecaprenol N-acetylglucosamine transferase</fullName>
        <ecNumber evidence="10">2.4.1.227</ecNumber>
    </recommendedName>
    <alternativeName>
        <fullName evidence="10">Undecaprenyl-PP-MurNAc-pentapeptide-UDPGlcNAc GlcNAc transferase</fullName>
    </alternativeName>
</protein>
<keyword evidence="6 10" id="KW-0573">Peptidoglycan synthesis</keyword>
<comment type="pathway">
    <text evidence="10">Cell wall biogenesis; peptidoglycan biosynthesis.</text>
</comment>
<dbReference type="Pfam" id="PF03033">
    <property type="entry name" value="Glyco_transf_28"/>
    <property type="match status" value="1"/>
</dbReference>
<evidence type="ECO:0000256" key="4">
    <source>
        <dbReference type="ARBA" id="ARBA00022679"/>
    </source>
</evidence>
<keyword evidence="7 10" id="KW-0472">Membrane</keyword>
<keyword evidence="9 10" id="KW-0961">Cell wall biogenesis/degradation</keyword>
<dbReference type="GO" id="GO:0051301">
    <property type="term" value="P:cell division"/>
    <property type="evidence" value="ECO:0007669"/>
    <property type="project" value="UniProtKB-KW"/>
</dbReference>
<evidence type="ECO:0000313" key="14">
    <source>
        <dbReference type="EMBL" id="MCS3709631.1"/>
    </source>
</evidence>
<dbReference type="Proteomes" id="UP001155027">
    <property type="component" value="Unassembled WGS sequence"/>
</dbReference>
<dbReference type="InterPro" id="IPR006009">
    <property type="entry name" value="GlcNAc_MurG"/>
</dbReference>
<dbReference type="InterPro" id="IPR004276">
    <property type="entry name" value="GlycoTrans_28_N"/>
</dbReference>
<accession>A0A9X2PZR1</accession>
<evidence type="ECO:0000259" key="11">
    <source>
        <dbReference type="Pfam" id="PF03033"/>
    </source>
</evidence>
<dbReference type="PANTHER" id="PTHR21015">
    <property type="entry name" value="UDP-N-ACETYLGLUCOSAMINE--N-ACETYLMURAMYL-(PENTAPEPTIDE) PYROPHOSPHORYL-UNDECAPRENOL N-ACETYLGLUCOSAMINE TRANSFERASE 1"/>
    <property type="match status" value="1"/>
</dbReference>
<dbReference type="Proteomes" id="UP001155057">
    <property type="component" value="Unassembled WGS sequence"/>
</dbReference>
<proteinExistence type="inferred from homology"/>
<dbReference type="GO" id="GO:0009252">
    <property type="term" value="P:peptidoglycan biosynthetic process"/>
    <property type="evidence" value="ECO:0007669"/>
    <property type="project" value="UniProtKB-UniRule"/>
</dbReference>
<keyword evidence="3 10" id="KW-0328">Glycosyltransferase</keyword>
<evidence type="ECO:0000313" key="13">
    <source>
        <dbReference type="EMBL" id="MCS3677754.1"/>
    </source>
</evidence>
<feature type="binding site" evidence="10">
    <location>
        <position position="253"/>
    </location>
    <ligand>
        <name>UDP-N-acetyl-alpha-D-glucosamine</name>
        <dbReference type="ChEBI" id="CHEBI:57705"/>
    </ligand>
</feature>
<feature type="binding site" evidence="10">
    <location>
        <position position="129"/>
    </location>
    <ligand>
        <name>UDP-N-acetyl-alpha-D-glucosamine</name>
        <dbReference type="ChEBI" id="CHEBI:57705"/>
    </ligand>
</feature>
<keyword evidence="2 10" id="KW-0132">Cell division</keyword>
<dbReference type="CDD" id="cd03785">
    <property type="entry name" value="GT28_MurG"/>
    <property type="match status" value="1"/>
</dbReference>
<evidence type="ECO:0000256" key="1">
    <source>
        <dbReference type="ARBA" id="ARBA00022475"/>
    </source>
</evidence>
<evidence type="ECO:0000256" key="10">
    <source>
        <dbReference type="HAMAP-Rule" id="MF_00033"/>
    </source>
</evidence>
<dbReference type="RefSeq" id="WP_118830207.1">
    <property type="nucleotide sequence ID" value="NZ_CP030364.1"/>
</dbReference>
<organism evidence="13 15">
    <name type="scientific">Salinibacter ruber</name>
    <dbReference type="NCBI Taxonomy" id="146919"/>
    <lineage>
        <taxon>Bacteria</taxon>
        <taxon>Pseudomonadati</taxon>
        <taxon>Rhodothermota</taxon>
        <taxon>Rhodothermia</taxon>
        <taxon>Rhodothermales</taxon>
        <taxon>Salinibacteraceae</taxon>
        <taxon>Salinibacter</taxon>
    </lineage>
</organism>
<feature type="binding site" evidence="10">
    <location>
        <begin position="15"/>
        <end position="17"/>
    </location>
    <ligand>
        <name>UDP-N-acetyl-alpha-D-glucosamine</name>
        <dbReference type="ChEBI" id="CHEBI:57705"/>
    </ligand>
</feature>
<dbReference type="GO" id="GO:0005975">
    <property type="term" value="P:carbohydrate metabolic process"/>
    <property type="evidence" value="ECO:0007669"/>
    <property type="project" value="InterPro"/>
</dbReference>